<keyword evidence="2 3" id="KW-0413">Isomerase</keyword>
<dbReference type="PANTHER" id="PTHR13774">
    <property type="entry name" value="PHENAZINE BIOSYNTHESIS PROTEIN"/>
    <property type="match status" value="1"/>
</dbReference>
<dbReference type="GO" id="GO:0016853">
    <property type="term" value="F:isomerase activity"/>
    <property type="evidence" value="ECO:0007669"/>
    <property type="project" value="UniProtKB-KW"/>
</dbReference>
<dbReference type="AlphaFoldDB" id="A0A2K3KI88"/>
<comment type="similarity">
    <text evidence="1">Belongs to the PhzF family.</text>
</comment>
<evidence type="ECO:0000313" key="3">
    <source>
        <dbReference type="EMBL" id="PNX66014.1"/>
    </source>
</evidence>
<dbReference type="InterPro" id="IPR003719">
    <property type="entry name" value="Phenazine_PhzF-like"/>
</dbReference>
<accession>A0A2K3KI88</accession>
<dbReference type="GO" id="GO:0005737">
    <property type="term" value="C:cytoplasm"/>
    <property type="evidence" value="ECO:0007669"/>
    <property type="project" value="TreeGrafter"/>
</dbReference>
<sequence length="107" mass="11301">VNLCGHATLAAAHILFSSGLVDKNVIEFVTLSGLLTAKKVPSIDVTGAPNLQNGDSKDGFYIELDFPADPIAEFNSNDTSLISEALNGASIVDIKRTQIADDIFVIP</sequence>
<reference evidence="3 4" key="2">
    <citation type="journal article" date="2017" name="Front. Plant Sci.">
        <title>Gene Classification and Mining of Molecular Markers Useful in Red Clover (Trifolium pratense) Breeding.</title>
        <authorList>
            <person name="Istvanek J."/>
            <person name="Dluhosova J."/>
            <person name="Dluhos P."/>
            <person name="Patkova L."/>
            <person name="Nedelnik J."/>
            <person name="Repkova J."/>
        </authorList>
    </citation>
    <scope>NUCLEOTIDE SEQUENCE [LARGE SCALE GENOMIC DNA]</scope>
    <source>
        <strain evidence="4">cv. Tatra</strain>
        <tissue evidence="3">Young leaves</tissue>
    </source>
</reference>
<evidence type="ECO:0000313" key="4">
    <source>
        <dbReference type="Proteomes" id="UP000236291"/>
    </source>
</evidence>
<dbReference type="ExpressionAtlas" id="A0A2K3KI88">
    <property type="expression patterns" value="baseline"/>
</dbReference>
<feature type="non-terminal residue" evidence="3">
    <location>
        <position position="1"/>
    </location>
</feature>
<dbReference type="Proteomes" id="UP000236291">
    <property type="component" value="Unassembled WGS sequence"/>
</dbReference>
<dbReference type="EMBL" id="ASHM01097481">
    <property type="protein sequence ID" value="PNX66014.1"/>
    <property type="molecule type" value="Genomic_DNA"/>
</dbReference>
<reference evidence="3 4" key="1">
    <citation type="journal article" date="2014" name="Am. J. Bot.">
        <title>Genome assembly and annotation for red clover (Trifolium pratense; Fabaceae).</title>
        <authorList>
            <person name="Istvanek J."/>
            <person name="Jaros M."/>
            <person name="Krenek A."/>
            <person name="Repkova J."/>
        </authorList>
    </citation>
    <scope>NUCLEOTIDE SEQUENCE [LARGE SCALE GENOMIC DNA]</scope>
    <source>
        <strain evidence="4">cv. Tatra</strain>
        <tissue evidence="3">Young leaves</tissue>
    </source>
</reference>
<protein>
    <submittedName>
        <fullName evidence="3">Putative isomerase</fullName>
    </submittedName>
</protein>
<name>A0A2K3KI88_TRIPR</name>
<comment type="caution">
    <text evidence="3">The sequence shown here is derived from an EMBL/GenBank/DDBJ whole genome shotgun (WGS) entry which is preliminary data.</text>
</comment>
<proteinExistence type="inferred from homology"/>
<organism evidence="3 4">
    <name type="scientific">Trifolium pratense</name>
    <name type="common">Red clover</name>
    <dbReference type="NCBI Taxonomy" id="57577"/>
    <lineage>
        <taxon>Eukaryota</taxon>
        <taxon>Viridiplantae</taxon>
        <taxon>Streptophyta</taxon>
        <taxon>Embryophyta</taxon>
        <taxon>Tracheophyta</taxon>
        <taxon>Spermatophyta</taxon>
        <taxon>Magnoliopsida</taxon>
        <taxon>eudicotyledons</taxon>
        <taxon>Gunneridae</taxon>
        <taxon>Pentapetalae</taxon>
        <taxon>rosids</taxon>
        <taxon>fabids</taxon>
        <taxon>Fabales</taxon>
        <taxon>Fabaceae</taxon>
        <taxon>Papilionoideae</taxon>
        <taxon>50 kb inversion clade</taxon>
        <taxon>NPAAA clade</taxon>
        <taxon>Hologalegina</taxon>
        <taxon>IRL clade</taxon>
        <taxon>Trifolieae</taxon>
        <taxon>Trifolium</taxon>
    </lineage>
</organism>
<dbReference type="SUPFAM" id="SSF54506">
    <property type="entry name" value="Diaminopimelate epimerase-like"/>
    <property type="match status" value="1"/>
</dbReference>
<dbReference type="PANTHER" id="PTHR13774:SF17">
    <property type="entry name" value="PHENAZINE BIOSYNTHESIS-LIKE DOMAIN-CONTAINING PROTEIN"/>
    <property type="match status" value="1"/>
</dbReference>
<evidence type="ECO:0000256" key="2">
    <source>
        <dbReference type="ARBA" id="ARBA00023235"/>
    </source>
</evidence>
<gene>
    <name evidence="3" type="ORF">L195_g054839</name>
</gene>
<evidence type="ECO:0000256" key="1">
    <source>
        <dbReference type="ARBA" id="ARBA00008270"/>
    </source>
</evidence>
<dbReference type="Pfam" id="PF02567">
    <property type="entry name" value="PhzC-PhzF"/>
    <property type="match status" value="1"/>
</dbReference>
<dbReference type="STRING" id="57577.A0A2K3KI88"/>
<dbReference type="Gene3D" id="3.10.310.10">
    <property type="entry name" value="Diaminopimelate Epimerase, Chain A, domain 1"/>
    <property type="match status" value="2"/>
</dbReference>